<keyword evidence="5" id="KW-1185">Reference proteome</keyword>
<dbReference type="InterPro" id="IPR000914">
    <property type="entry name" value="SBP_5_dom"/>
</dbReference>
<dbReference type="GO" id="GO:0042597">
    <property type="term" value="C:periplasmic space"/>
    <property type="evidence" value="ECO:0007669"/>
    <property type="project" value="UniProtKB-ARBA"/>
</dbReference>
<dbReference type="PIRSF" id="PIRSF002741">
    <property type="entry name" value="MppA"/>
    <property type="match status" value="1"/>
</dbReference>
<feature type="signal peptide" evidence="2">
    <location>
        <begin position="1"/>
        <end position="22"/>
    </location>
</feature>
<evidence type="ECO:0000256" key="2">
    <source>
        <dbReference type="SAM" id="SignalP"/>
    </source>
</evidence>
<sequence length="505" mass="54656">MPRKSHLCAIMMTTALISSCSAGHTASQSSEFSATDPASLVVGVSTAPASLDFTTTSGAAIGQALLGNIYETLVTTNQNGELVPGLAKSWHISEDGLRYTFFLNEGVRFSNNDPFNAESAKFSIDRVKSDAWTNGLKKGMDVVAETTVIDEYTLEVTLAQRSNAWLWSMTSPIGAMMSPGGVANLATTPIGTGPYVLNTWAQGVSLSLTRNEDYWSTPAATPRAVLRYFSDAISLANAVRSGDIDIAFALQSPELIDSLSSVNGLVIDVGTTNGEVLLSMNNKRAPFNDLRVRQAVMYGVDRQAIIDTTWEGYGVDTGGTPVPPTDAWYSGKSQYDFNPERARELMVEAGAMGTPITISVPSLPYAQNASEILYSQLEDIGFKVTIESTEFPAVWIAKVLRGHDYDMSVIAHVEARDISHLFANPDYYLGYDSPTFREALAQADTAPEAQYVEKMRAAIDIVMDEAAADTLYNLPNIVVHRDTITEVPVNANSDGLRLAQIEKKL</sequence>
<reference evidence="4 5" key="1">
    <citation type="journal article" date="2015" name="Genome Announc.">
        <title>Complete Genome Sequence of Corynebacterium kutscheri DSM 20755, a Corynebacterial Type Strain with Remarkably Low G+C Content of Chromosomal DNA.</title>
        <authorList>
            <person name="Ruckert C."/>
            <person name="Albersmeier A."/>
            <person name="Winkler A."/>
            <person name="Tauch A."/>
        </authorList>
    </citation>
    <scope>NUCLEOTIDE SEQUENCE [LARGE SCALE GENOMIC DNA]</scope>
    <source>
        <strain evidence="4 5">DSM 20755</strain>
    </source>
</reference>
<dbReference type="AlphaFoldDB" id="A0A0F6QZ45"/>
<accession>A0A0F6QZ45</accession>
<dbReference type="Gene3D" id="3.40.190.10">
    <property type="entry name" value="Periplasmic binding protein-like II"/>
    <property type="match status" value="1"/>
</dbReference>
<dbReference type="Pfam" id="PF00496">
    <property type="entry name" value="SBP_bac_5"/>
    <property type="match status" value="1"/>
</dbReference>
<feature type="chain" id="PRO_5043119932" evidence="2">
    <location>
        <begin position="23"/>
        <end position="505"/>
    </location>
</feature>
<dbReference type="Proteomes" id="UP000033457">
    <property type="component" value="Chromosome"/>
</dbReference>
<dbReference type="HOGENOM" id="CLU_017028_7_3_11"/>
<organism evidence="4 5">
    <name type="scientific">Corynebacterium kutscheri</name>
    <dbReference type="NCBI Taxonomy" id="35755"/>
    <lineage>
        <taxon>Bacteria</taxon>
        <taxon>Bacillati</taxon>
        <taxon>Actinomycetota</taxon>
        <taxon>Actinomycetes</taxon>
        <taxon>Mycobacteriales</taxon>
        <taxon>Corynebacteriaceae</taxon>
        <taxon>Corynebacterium</taxon>
    </lineage>
</organism>
<dbReference type="PANTHER" id="PTHR30290">
    <property type="entry name" value="PERIPLASMIC BINDING COMPONENT OF ABC TRANSPORTER"/>
    <property type="match status" value="1"/>
</dbReference>
<dbReference type="STRING" id="35755.UL82_03600"/>
<evidence type="ECO:0000313" key="5">
    <source>
        <dbReference type="Proteomes" id="UP000033457"/>
    </source>
</evidence>
<protein>
    <submittedName>
        <fullName evidence="4">ABC-type dipeptide transport system, periplasmic component</fullName>
    </submittedName>
</protein>
<dbReference type="PANTHER" id="PTHR30290:SF38">
    <property type="entry name" value="D,D-DIPEPTIDE-BINDING PERIPLASMIC PROTEIN DDPA-RELATED"/>
    <property type="match status" value="1"/>
</dbReference>
<dbReference type="SUPFAM" id="SSF53850">
    <property type="entry name" value="Periplasmic binding protein-like II"/>
    <property type="match status" value="1"/>
</dbReference>
<evidence type="ECO:0000256" key="1">
    <source>
        <dbReference type="ARBA" id="ARBA00022729"/>
    </source>
</evidence>
<keyword evidence="1 2" id="KW-0732">Signal</keyword>
<dbReference type="CDD" id="cd08494">
    <property type="entry name" value="PBP2_NikA_DppA_OppA_like_6"/>
    <property type="match status" value="1"/>
</dbReference>
<dbReference type="RefSeq" id="WP_046439042.1">
    <property type="nucleotide sequence ID" value="NZ_CP011312.1"/>
</dbReference>
<dbReference type="GO" id="GO:0015833">
    <property type="term" value="P:peptide transport"/>
    <property type="evidence" value="ECO:0007669"/>
    <property type="project" value="TreeGrafter"/>
</dbReference>
<dbReference type="KEGG" id="cku:UL82_03600"/>
<feature type="domain" description="Solute-binding protein family 5" evidence="3">
    <location>
        <begin position="81"/>
        <end position="412"/>
    </location>
</feature>
<dbReference type="GO" id="GO:1904680">
    <property type="term" value="F:peptide transmembrane transporter activity"/>
    <property type="evidence" value="ECO:0007669"/>
    <property type="project" value="TreeGrafter"/>
</dbReference>
<dbReference type="GO" id="GO:0043190">
    <property type="term" value="C:ATP-binding cassette (ABC) transporter complex"/>
    <property type="evidence" value="ECO:0007669"/>
    <property type="project" value="InterPro"/>
</dbReference>
<evidence type="ECO:0000313" key="4">
    <source>
        <dbReference type="EMBL" id="AKE40927.1"/>
    </source>
</evidence>
<dbReference type="Gene3D" id="3.10.105.10">
    <property type="entry name" value="Dipeptide-binding Protein, Domain 3"/>
    <property type="match status" value="1"/>
</dbReference>
<name>A0A0F6QZ45_9CORY</name>
<dbReference type="PROSITE" id="PS51257">
    <property type="entry name" value="PROKAR_LIPOPROTEIN"/>
    <property type="match status" value="1"/>
</dbReference>
<dbReference type="InterPro" id="IPR030678">
    <property type="entry name" value="Peptide/Ni-bd"/>
</dbReference>
<gene>
    <name evidence="4" type="ORF">UL82_03600</name>
</gene>
<dbReference type="InterPro" id="IPR039424">
    <property type="entry name" value="SBP_5"/>
</dbReference>
<evidence type="ECO:0000259" key="3">
    <source>
        <dbReference type="Pfam" id="PF00496"/>
    </source>
</evidence>
<proteinExistence type="predicted"/>
<dbReference type="EMBL" id="CP011312">
    <property type="protein sequence ID" value="AKE40927.1"/>
    <property type="molecule type" value="Genomic_DNA"/>
</dbReference>